<evidence type="ECO:0000259" key="2">
    <source>
        <dbReference type="Pfam" id="PF00857"/>
    </source>
</evidence>
<dbReference type="EMBL" id="PGLQ01000014">
    <property type="protein sequence ID" value="PJM78227.1"/>
    <property type="molecule type" value="Genomic_DNA"/>
</dbReference>
<evidence type="ECO:0000256" key="1">
    <source>
        <dbReference type="ARBA" id="ARBA00022801"/>
    </source>
</evidence>
<evidence type="ECO:0000313" key="4">
    <source>
        <dbReference type="Proteomes" id="UP000228755"/>
    </source>
</evidence>
<comment type="caution">
    <text evidence="3">The sequence shown here is derived from an EMBL/GenBank/DDBJ whole genome shotgun (WGS) entry which is preliminary data.</text>
</comment>
<dbReference type="PANTHER" id="PTHR43540">
    <property type="entry name" value="PEROXYUREIDOACRYLATE/UREIDOACRYLATE AMIDOHYDROLASE-RELATED"/>
    <property type="match status" value="1"/>
</dbReference>
<reference evidence="3 4" key="1">
    <citation type="submission" date="2017-11" db="EMBL/GenBank/DDBJ databases">
        <title>Draft genome sequences of strains TRE 1, TRE D, TRE H and TRI 7, isolated from tamarins, belonging to four potential novel Bifidobacterium species.</title>
        <authorList>
            <person name="Mattarelli P."/>
            <person name="Modesto M."/>
            <person name="Bonetti A."/>
            <person name="Puglisi E."/>
            <person name="Morelli L."/>
        </authorList>
    </citation>
    <scope>NUCLEOTIDE SEQUENCE [LARGE SCALE GENOMIC DNA]</scope>
    <source>
        <strain evidence="4">TRED</strain>
    </source>
</reference>
<dbReference type="InterPro" id="IPR000868">
    <property type="entry name" value="Isochorismatase-like_dom"/>
</dbReference>
<organism evidence="3 4">
    <name type="scientific">Bifidobacterium scaligerum</name>
    <dbReference type="NCBI Taxonomy" id="2052656"/>
    <lineage>
        <taxon>Bacteria</taxon>
        <taxon>Bacillati</taxon>
        <taxon>Actinomycetota</taxon>
        <taxon>Actinomycetes</taxon>
        <taxon>Bifidobacteriales</taxon>
        <taxon>Bifidobacteriaceae</taxon>
        <taxon>Bifidobacterium</taxon>
    </lineage>
</organism>
<dbReference type="SUPFAM" id="SSF52499">
    <property type="entry name" value="Isochorismatase-like hydrolases"/>
    <property type="match status" value="1"/>
</dbReference>
<keyword evidence="4" id="KW-1185">Reference proteome</keyword>
<dbReference type="RefSeq" id="WP_100497288.1">
    <property type="nucleotide sequence ID" value="NZ_PGLQ01000014.1"/>
</dbReference>
<dbReference type="Gene3D" id="3.40.50.850">
    <property type="entry name" value="Isochorismatase-like"/>
    <property type="match status" value="1"/>
</dbReference>
<sequence length="218" mass="24847">MYNTALILIDLQKMYLHQDLRDRYGWPPIWQLDRVLASCAQLANEARNQGIPVIYTRQIERSDDSDTMPVYQRLKELTKKRFGGTLDMASNADASEIIESVAPQPGDIIIEKLRWDAFFNTPLDNILHNLKTERIILAGLQTNVCIETTARSALMQNYEVGIAEDAVSTDGKSLHFAALEALKVLYAEVRPWKQLIDTSIQWNYAITTPNYGRIENDC</sequence>
<dbReference type="Proteomes" id="UP000228755">
    <property type="component" value="Unassembled WGS sequence"/>
</dbReference>
<evidence type="ECO:0000313" key="3">
    <source>
        <dbReference type="EMBL" id="PJM78227.1"/>
    </source>
</evidence>
<dbReference type="GO" id="GO:0016787">
    <property type="term" value="F:hydrolase activity"/>
    <property type="evidence" value="ECO:0007669"/>
    <property type="project" value="UniProtKB-KW"/>
</dbReference>
<dbReference type="CDD" id="cd00431">
    <property type="entry name" value="cysteine_hydrolases"/>
    <property type="match status" value="1"/>
</dbReference>
<dbReference type="Pfam" id="PF00857">
    <property type="entry name" value="Isochorismatase"/>
    <property type="match status" value="1"/>
</dbReference>
<dbReference type="InterPro" id="IPR050272">
    <property type="entry name" value="Isochorismatase-like_hydrls"/>
</dbReference>
<keyword evidence="1 3" id="KW-0378">Hydrolase</keyword>
<dbReference type="InterPro" id="IPR036380">
    <property type="entry name" value="Isochorismatase-like_sf"/>
</dbReference>
<dbReference type="PANTHER" id="PTHR43540:SF6">
    <property type="entry name" value="ISOCHORISMATASE-LIKE DOMAIN-CONTAINING PROTEIN"/>
    <property type="match status" value="1"/>
</dbReference>
<gene>
    <name evidence="3" type="ORF">CUU80_10510</name>
</gene>
<proteinExistence type="predicted"/>
<protein>
    <submittedName>
        <fullName evidence="3">Cysteine hydrolase</fullName>
    </submittedName>
</protein>
<dbReference type="AlphaFoldDB" id="A0A2M9HN40"/>
<dbReference type="OrthoDB" id="9794942at2"/>
<accession>A0A2M9HN40</accession>
<name>A0A2M9HN40_9BIFI</name>
<feature type="domain" description="Isochorismatase-like" evidence="2">
    <location>
        <begin position="4"/>
        <end position="192"/>
    </location>
</feature>